<keyword evidence="1" id="KW-0732">Signal</keyword>
<sequence length="335" mass="38420">LNWFQDLFFFTSTPGKAHVVCKGNGLQFRITTLFPFSGQIFARDRKSSPQFVLPLTFVSFVSIFSEQRAETQYHMQIVVVFQQKNNTSTVQSFIAQCLHQKIHYQKQQIPKRIEEALEELHLIPAKLQQKAPIPECMMRIVTEQEHGHGDDGTEVDTVSLGQAMRIEWSLIPESDAYGFHVRNCTVRDMLSDEEYQVIDERGCSTDINIFSHPHYDTYHDTARVHWHAFKVPDSSQLSIKCFMEICTDIPDMKSGLSNCDSIPSPPFCPDLVTSSTNALIFDEVIRKRRDHALSQQHVHADICFGDSKDKYCNSTIYQADRKQHISLINGMNLSQ</sequence>
<dbReference type="AlphaFoldDB" id="A0A0N5CWA0"/>
<protein>
    <submittedName>
        <fullName evidence="3">ZP domain-containing protein</fullName>
    </submittedName>
</protein>
<dbReference type="WBParaSite" id="TCLT_0000461601-mRNA-1">
    <property type="protein sequence ID" value="TCLT_0000461601-mRNA-1"/>
    <property type="gene ID" value="TCLT_0000461601"/>
</dbReference>
<dbReference type="PROSITE" id="PS51034">
    <property type="entry name" value="ZP_2"/>
    <property type="match status" value="1"/>
</dbReference>
<dbReference type="Pfam" id="PF25301">
    <property type="entry name" value="CUT_C"/>
    <property type="match status" value="1"/>
</dbReference>
<dbReference type="PANTHER" id="PTHR22907:SF46">
    <property type="entry name" value="ZP DOMAIN-CONTAINING PROTEIN"/>
    <property type="match status" value="1"/>
</dbReference>
<feature type="domain" description="ZP" evidence="2">
    <location>
        <begin position="1"/>
        <end position="266"/>
    </location>
</feature>
<accession>A0A0N5CWA0</accession>
<dbReference type="InterPro" id="IPR001507">
    <property type="entry name" value="ZP_dom"/>
</dbReference>
<evidence type="ECO:0000313" key="3">
    <source>
        <dbReference type="WBParaSite" id="TCLT_0000461601-mRNA-1"/>
    </source>
</evidence>
<dbReference type="InterPro" id="IPR057475">
    <property type="entry name" value="CUT_C"/>
</dbReference>
<proteinExistence type="predicted"/>
<dbReference type="PANTHER" id="PTHR22907">
    <property type="entry name" value="GH04558P"/>
    <property type="match status" value="1"/>
</dbReference>
<name>A0A0N5CWA0_THECL</name>
<evidence type="ECO:0000256" key="1">
    <source>
        <dbReference type="ARBA" id="ARBA00022729"/>
    </source>
</evidence>
<dbReference type="SMART" id="SM00241">
    <property type="entry name" value="ZP"/>
    <property type="match status" value="1"/>
</dbReference>
<evidence type="ECO:0000259" key="2">
    <source>
        <dbReference type="PROSITE" id="PS51034"/>
    </source>
</evidence>
<dbReference type="InterPro" id="IPR051962">
    <property type="entry name" value="Cuticlin"/>
</dbReference>
<reference evidence="3" key="1">
    <citation type="submission" date="2017-02" db="UniProtKB">
        <authorList>
            <consortium name="WormBaseParasite"/>
        </authorList>
    </citation>
    <scope>IDENTIFICATION</scope>
</reference>
<organism evidence="3">
    <name type="scientific">Thelazia callipaeda</name>
    <name type="common">Oriental eyeworm</name>
    <name type="synonym">Parasitic nematode</name>
    <dbReference type="NCBI Taxonomy" id="103827"/>
    <lineage>
        <taxon>Eukaryota</taxon>
        <taxon>Metazoa</taxon>
        <taxon>Ecdysozoa</taxon>
        <taxon>Nematoda</taxon>
        <taxon>Chromadorea</taxon>
        <taxon>Rhabditida</taxon>
        <taxon>Spirurina</taxon>
        <taxon>Spiruromorpha</taxon>
        <taxon>Thelazioidea</taxon>
        <taxon>Thelaziidae</taxon>
        <taxon>Thelazia</taxon>
    </lineage>
</organism>